<dbReference type="OrthoDB" id="275145at2157"/>
<dbReference type="RefSeq" id="WP_092817085.1">
    <property type="nucleotide sequence ID" value="NZ_FNWU01000005.1"/>
</dbReference>
<sequence length="323" mass="36725">MSLNLDPAEKLKEAREYATGNTEAEFLLVRDTGETPEVGKLPIGHTVQQEVADIFAQDLTSHIDDLRNGDTRARSLDVANTIAEDSIMQCAPVTDLPGSELFEILISRDHHGPTTYTADPKPDFQLIRISEPDGKVLVGVQSYRGVELVETTNKLSLLYSGQEYERFRGDMVVIQPNVTAVYYDGWLFVISPKTFESIFNMREEYEKRAKEAIEGFEDAGICLANKSKMTEWLLSHINILRGMYEVYDAGIHEQATPNQIEQMIETYELDQRFSLEYARQNGEIELEVGKYVHTWKLLKLLSGKYAEDEIMGTQWEIDSGQRL</sequence>
<gene>
    <name evidence="1" type="ORF">SAMN05192561_10564</name>
</gene>
<evidence type="ECO:0000313" key="2">
    <source>
        <dbReference type="Proteomes" id="UP000199215"/>
    </source>
</evidence>
<keyword evidence="2" id="KW-1185">Reference proteome</keyword>
<organism evidence="1 2">
    <name type="scientific">Halopenitus malekzadehii</name>
    <dbReference type="NCBI Taxonomy" id="1267564"/>
    <lineage>
        <taxon>Archaea</taxon>
        <taxon>Methanobacteriati</taxon>
        <taxon>Methanobacteriota</taxon>
        <taxon>Stenosarchaea group</taxon>
        <taxon>Halobacteria</taxon>
        <taxon>Halobacteriales</taxon>
        <taxon>Haloferacaceae</taxon>
        <taxon>Halopenitus</taxon>
    </lineage>
</organism>
<proteinExistence type="predicted"/>
<dbReference type="STRING" id="1267564.SAMN05192561_10564"/>
<dbReference type="AlphaFoldDB" id="A0A1H6J227"/>
<dbReference type="Proteomes" id="UP000199215">
    <property type="component" value="Unassembled WGS sequence"/>
</dbReference>
<reference evidence="1 2" key="1">
    <citation type="submission" date="2016-10" db="EMBL/GenBank/DDBJ databases">
        <authorList>
            <person name="de Groot N.N."/>
        </authorList>
    </citation>
    <scope>NUCLEOTIDE SEQUENCE [LARGE SCALE GENOMIC DNA]</scope>
    <source>
        <strain evidence="1 2">IBRC-M10418</strain>
    </source>
</reference>
<dbReference type="Pfam" id="PF16162">
    <property type="entry name" value="KwaB"/>
    <property type="match status" value="1"/>
</dbReference>
<accession>A0A1H6J227</accession>
<protein>
    <submittedName>
        <fullName evidence="1">Uncharacterized protein</fullName>
    </submittedName>
</protein>
<evidence type="ECO:0000313" key="1">
    <source>
        <dbReference type="EMBL" id="SEH53536.1"/>
    </source>
</evidence>
<name>A0A1H6J227_9EURY</name>
<dbReference type="InterPro" id="IPR032359">
    <property type="entry name" value="KwaB-like"/>
</dbReference>
<dbReference type="EMBL" id="FNWU01000005">
    <property type="protein sequence ID" value="SEH53536.1"/>
    <property type="molecule type" value="Genomic_DNA"/>
</dbReference>